<feature type="region of interest" description="Disordered" evidence="1">
    <location>
        <begin position="441"/>
        <end position="494"/>
    </location>
</feature>
<feature type="compositionally biased region" description="Low complexity" evidence="1">
    <location>
        <begin position="92"/>
        <end position="103"/>
    </location>
</feature>
<dbReference type="VEuPathDB" id="TriTrypDB:LpyrH10_34_0600"/>
<feature type="region of interest" description="Disordered" evidence="1">
    <location>
        <begin position="744"/>
        <end position="763"/>
    </location>
</feature>
<feature type="compositionally biased region" description="Low complexity" evidence="1">
    <location>
        <begin position="1117"/>
        <end position="1153"/>
    </location>
</feature>
<feature type="compositionally biased region" description="Low complexity" evidence="1">
    <location>
        <begin position="672"/>
        <end position="685"/>
    </location>
</feature>
<name>A0A0M9FPU4_LEPPY</name>
<accession>A0A0M9FPU4</accession>
<feature type="compositionally biased region" description="Acidic residues" evidence="1">
    <location>
        <begin position="483"/>
        <end position="492"/>
    </location>
</feature>
<reference evidence="2 3" key="1">
    <citation type="submission" date="2015-07" db="EMBL/GenBank/DDBJ databases">
        <title>High-quality genome of monoxenous trypanosomatid Leptomonas pyrrhocoris.</title>
        <authorList>
            <person name="Flegontov P."/>
            <person name="Butenko A."/>
            <person name="Firsov S."/>
            <person name="Vlcek C."/>
            <person name="Logacheva M.D."/>
            <person name="Field M."/>
            <person name="Filatov D."/>
            <person name="Flegontova O."/>
            <person name="Gerasimov E."/>
            <person name="Jackson A.P."/>
            <person name="Kelly S."/>
            <person name="Opperdoes F."/>
            <person name="O'Reilly A."/>
            <person name="Votypka J."/>
            <person name="Yurchenko V."/>
            <person name="Lukes J."/>
        </authorList>
    </citation>
    <scope>NUCLEOTIDE SEQUENCE [LARGE SCALE GENOMIC DNA]</scope>
    <source>
        <strain evidence="2">H10</strain>
    </source>
</reference>
<feature type="compositionally biased region" description="Low complexity" evidence="1">
    <location>
        <begin position="181"/>
        <end position="202"/>
    </location>
</feature>
<feature type="region of interest" description="Disordered" evidence="1">
    <location>
        <begin position="1116"/>
        <end position="1153"/>
    </location>
</feature>
<dbReference type="OMA" id="HYRDREN"/>
<proteinExistence type="predicted"/>
<protein>
    <submittedName>
        <fullName evidence="2">Uncharacterized protein</fullName>
    </submittedName>
</protein>
<feature type="region of interest" description="Disordered" evidence="1">
    <location>
        <begin position="672"/>
        <end position="716"/>
    </location>
</feature>
<dbReference type="Proteomes" id="UP000037923">
    <property type="component" value="Unassembled WGS sequence"/>
</dbReference>
<feature type="compositionally biased region" description="Low complexity" evidence="1">
    <location>
        <begin position="215"/>
        <end position="224"/>
    </location>
</feature>
<keyword evidence="3" id="KW-1185">Reference proteome</keyword>
<feature type="region of interest" description="Disordered" evidence="1">
    <location>
        <begin position="148"/>
        <end position="268"/>
    </location>
</feature>
<dbReference type="AlphaFoldDB" id="A0A0M9FPU4"/>
<feature type="compositionally biased region" description="Basic and acidic residues" evidence="1">
    <location>
        <begin position="1071"/>
        <end position="1085"/>
    </location>
</feature>
<feature type="region of interest" description="Disordered" evidence="1">
    <location>
        <begin position="1"/>
        <end position="129"/>
    </location>
</feature>
<dbReference type="GeneID" id="26910040"/>
<evidence type="ECO:0000313" key="3">
    <source>
        <dbReference type="Proteomes" id="UP000037923"/>
    </source>
</evidence>
<comment type="caution">
    <text evidence="2">The sequence shown here is derived from an EMBL/GenBank/DDBJ whole genome shotgun (WGS) entry which is preliminary data.</text>
</comment>
<organism evidence="2 3">
    <name type="scientific">Leptomonas pyrrhocoris</name>
    <name type="common">Firebug parasite</name>
    <dbReference type="NCBI Taxonomy" id="157538"/>
    <lineage>
        <taxon>Eukaryota</taxon>
        <taxon>Discoba</taxon>
        <taxon>Euglenozoa</taxon>
        <taxon>Kinetoplastea</taxon>
        <taxon>Metakinetoplastina</taxon>
        <taxon>Trypanosomatida</taxon>
        <taxon>Trypanosomatidae</taxon>
        <taxon>Leishmaniinae</taxon>
        <taxon>Leptomonas</taxon>
    </lineage>
</organism>
<feature type="region of interest" description="Disordered" evidence="1">
    <location>
        <begin position="1052"/>
        <end position="1085"/>
    </location>
</feature>
<feature type="compositionally biased region" description="Basic residues" evidence="1">
    <location>
        <begin position="68"/>
        <end position="87"/>
    </location>
</feature>
<gene>
    <name evidence="2" type="ORF">ABB37_09757</name>
</gene>
<feature type="compositionally biased region" description="Low complexity" evidence="1">
    <location>
        <begin position="45"/>
        <end position="67"/>
    </location>
</feature>
<feature type="compositionally biased region" description="Low complexity" evidence="1">
    <location>
        <begin position="455"/>
        <end position="469"/>
    </location>
</feature>
<dbReference type="RefSeq" id="XP_015652064.1">
    <property type="nucleotide sequence ID" value="XM_015809389.1"/>
</dbReference>
<feature type="compositionally biased region" description="Basic residues" evidence="1">
    <location>
        <begin position="23"/>
        <end position="37"/>
    </location>
</feature>
<sequence length="1275" mass="134745">MATVSPTAPPNVEAPRTPASHVSRARRQASTRQHTRGGSHGATGAAAVVVSPHSSASLQQQQRSPTQRQHHHHHHYNSRYNHNHHHQTPAGQRSPTQPQQQRQLNGNSSGHHRYDYHRSPPAYADLTLTPASTTGSPYVSGGIVTPSFSPLSSPPFPLRRQLPPTHGRYRSSLPVPPPLRSLPTPTAPTSMTMTTTITSNNNVSREDDEDEEDAQQQQQQQQQQRNAEPSRRRGLPPPLSVSAHTYHQQQQHSSSGSGGSPNIGTHHGYTQRSVRQGMYHRTTNQKAAEVEVEETNNGLTTPVDQRIPAMVPPSYDAYNLKSPAHGAAAAYRGTRYENNLSNNRMMAAAAAPAAGTTATAAMEATFARYPSKAAFTLKALQPQVACTQVRARTTRHKTAVLPGEPDSSSAFRRVSETPAVHQERVRVAAATPADDAMAAGYVAPADPQRGRSPARARSAVTTTMSSSAVNPPRQVGCGVGAKEEEEEKEENDATPCRAAFGSRCGSYYGSYDDGDNPRRHHHHQQQQHQRTGGVSPAVSEWRSPSSIARGGRGEGVGMGGAWLKISSSIDASAFDSSGGSNDGFGHPGPLTTSVVAFHSTSSVTPFTTPARATMKTTNTTIATTAAAAAQQLRLASVEEESLLLSGQCCSTPRALCPPLPSFPVAAAFPSASGAAADGAPTGRAATHGMAGPIASDAPPGGRRPLPPPPRSPVPTVALSWGAAVPQQAERVNAPTSTTASTAATAAAAATTTHTNTTSTSTTMMGGAVPSVLLSPPFATTTIDTDHPTARLRYLRDANFLISVGEEEEECEEDGGRGGVAAAAAAAASDVSASSVYCSPQQLRGHERLRLSLEGSIGRSAMATPVDVCAPPQRVHRGLTYDLGSSNYDVPATMTPSSTNNNWPTAIFTSSLQTPDATTVTTSATTTAYGFDGWCSPMQWNPRQARDDIEMFAAKEAAQFAVAQHRRTTAAVPSISCTSPSLLDTNSSNGDIGHVVVLQRTGLREPSLGHLSAASHVARVAGAVGASSSSSCVLPACVAHRSPENGRWAVHARDGEKYSAAPSRFSYPPLQQDEHQQQQQREAREEAEAEWIELLLHYRDRENEGSRIRHALEDAMGSPPLAATTPAAAAAAAEPITPPSAAATPTTTTATAAADTATPLLTSAGEQDGARGSAAAAATLAWWATSSIMRNGFSSSSRYPYTQQQQQQSAAVFLSSSSPPPAPLCAAMSAPAAGRTVALQVRRQLRLQREASRMHKWAYLAARLPMYPPRREESLR</sequence>
<evidence type="ECO:0000313" key="2">
    <source>
        <dbReference type="EMBL" id="KPA73625.1"/>
    </source>
</evidence>
<evidence type="ECO:0000256" key="1">
    <source>
        <dbReference type="SAM" id="MobiDB-lite"/>
    </source>
</evidence>
<dbReference type="OrthoDB" id="267958at2759"/>
<feature type="compositionally biased region" description="Low complexity" evidence="1">
    <location>
        <begin position="744"/>
        <end position="762"/>
    </location>
</feature>
<dbReference type="EMBL" id="LGTL01000034">
    <property type="protein sequence ID" value="KPA73625.1"/>
    <property type="molecule type" value="Genomic_DNA"/>
</dbReference>
<feature type="region of interest" description="Disordered" evidence="1">
    <location>
        <begin position="510"/>
        <end position="555"/>
    </location>
</feature>